<feature type="compositionally biased region" description="Polar residues" evidence="1">
    <location>
        <begin position="240"/>
        <end position="257"/>
    </location>
</feature>
<gene>
    <name evidence="2" type="ORF">PR048_018463</name>
</gene>
<evidence type="ECO:0000313" key="3">
    <source>
        <dbReference type="Proteomes" id="UP001159363"/>
    </source>
</evidence>
<proteinExistence type="predicted"/>
<protein>
    <submittedName>
        <fullName evidence="2">Uncharacterized protein</fullName>
    </submittedName>
</protein>
<dbReference type="EMBL" id="JARBHB010000006">
    <property type="protein sequence ID" value="KAJ8881975.1"/>
    <property type="molecule type" value="Genomic_DNA"/>
</dbReference>
<name>A0ABQ9HCH2_9NEOP</name>
<organism evidence="2 3">
    <name type="scientific">Dryococelus australis</name>
    <dbReference type="NCBI Taxonomy" id="614101"/>
    <lineage>
        <taxon>Eukaryota</taxon>
        <taxon>Metazoa</taxon>
        <taxon>Ecdysozoa</taxon>
        <taxon>Arthropoda</taxon>
        <taxon>Hexapoda</taxon>
        <taxon>Insecta</taxon>
        <taxon>Pterygota</taxon>
        <taxon>Neoptera</taxon>
        <taxon>Polyneoptera</taxon>
        <taxon>Phasmatodea</taxon>
        <taxon>Verophasmatodea</taxon>
        <taxon>Anareolatae</taxon>
        <taxon>Phasmatidae</taxon>
        <taxon>Eurycanthinae</taxon>
        <taxon>Dryococelus</taxon>
    </lineage>
</organism>
<evidence type="ECO:0000256" key="1">
    <source>
        <dbReference type="SAM" id="MobiDB-lite"/>
    </source>
</evidence>
<dbReference type="Proteomes" id="UP001159363">
    <property type="component" value="Chromosome 5"/>
</dbReference>
<feature type="compositionally biased region" description="Low complexity" evidence="1">
    <location>
        <begin position="258"/>
        <end position="267"/>
    </location>
</feature>
<evidence type="ECO:0000313" key="2">
    <source>
        <dbReference type="EMBL" id="KAJ8881975.1"/>
    </source>
</evidence>
<sequence>MAAALQVSGAIDAQRLDHVTPATYHQSAFPGLPDINGSRLGQLSRASVAWSVLARSRERHKQAASGRWDAENGDRFGVVQIEEGGKGVGMRRRRWEEGSAQFARVEPAGSLPHLPPPLPLTNVPTTQPPPTASQNSSFTSRARRMMGEGKGALKEYGTNAQINFPRWRATSVVSCWDRPLETAIKETKSRTKIQKNFEARGTCRGVMSASSPTGYAFITGERFSFVCSGNRKTKERKAESNQTSPCTLAQSSPHSSVFTPSRSFTPRTPRPPSPRNLLSTSVPPSTLLRPRIQPDDLRQRLLTVRLWLDRRRPLTRNFSKCRVAPRVLVSRIFLPSSKFIDFFSGGRRRGFKISFTRLNRVSGREPNSGAEETHWVENPIVGRSSLVARAPNSGAAAGQGLEHPIVGPHFAPFRRGKSEVRSLRGGRGKRRGGLVPVHCIPSASGSWTEMSECSVRGEGRRTAQRLPSIFRTGDIPLTPSCSTSPSPPPPLLERSSQIWSLPGHASARYSAHCWTGDELLARWHTAVRLGEIPAYSAYCSRTRQQNGVTDHPHVENGVRQSVPDELTVRWRPKSRCANACRTRRCDHSCRTCWKTSRREMPHGIEFPSIQYAQWYRGATVAERLACSPPTKAIRVQSPAGPLRIFACGNRPRRRLWPPGFLGVLPFPPPSHSGAAPYSPQSPTSALNTSVLRAVQISSLTHSGIGMGKLLRLI</sequence>
<feature type="region of interest" description="Disordered" evidence="1">
    <location>
        <begin position="234"/>
        <end position="286"/>
    </location>
</feature>
<keyword evidence="3" id="KW-1185">Reference proteome</keyword>
<feature type="region of interest" description="Disordered" evidence="1">
    <location>
        <begin position="106"/>
        <end position="140"/>
    </location>
</feature>
<feature type="compositionally biased region" description="Low complexity" evidence="1">
    <location>
        <begin position="275"/>
        <end position="286"/>
    </location>
</feature>
<reference evidence="2 3" key="1">
    <citation type="submission" date="2023-02" db="EMBL/GenBank/DDBJ databases">
        <title>LHISI_Scaffold_Assembly.</title>
        <authorList>
            <person name="Stuart O.P."/>
            <person name="Cleave R."/>
            <person name="Magrath M.J.L."/>
            <person name="Mikheyev A.S."/>
        </authorList>
    </citation>
    <scope>NUCLEOTIDE SEQUENCE [LARGE SCALE GENOMIC DNA]</scope>
    <source>
        <strain evidence="2">Daus_M_001</strain>
        <tissue evidence="2">Leg muscle</tissue>
    </source>
</reference>
<accession>A0ABQ9HCH2</accession>
<comment type="caution">
    <text evidence="2">The sequence shown here is derived from an EMBL/GenBank/DDBJ whole genome shotgun (WGS) entry which is preliminary data.</text>
</comment>